<comment type="caution">
    <text evidence="2">The sequence shown here is derived from an EMBL/GenBank/DDBJ whole genome shotgun (WGS) entry which is preliminary data.</text>
</comment>
<organism evidence="2 3">
    <name type="scientific">Trichonephila clavipes</name>
    <name type="common">Golden silk orbweaver</name>
    <name type="synonym">Nephila clavipes</name>
    <dbReference type="NCBI Taxonomy" id="2585209"/>
    <lineage>
        <taxon>Eukaryota</taxon>
        <taxon>Metazoa</taxon>
        <taxon>Ecdysozoa</taxon>
        <taxon>Arthropoda</taxon>
        <taxon>Chelicerata</taxon>
        <taxon>Arachnida</taxon>
        <taxon>Araneae</taxon>
        <taxon>Araneomorphae</taxon>
        <taxon>Entelegynae</taxon>
        <taxon>Araneoidea</taxon>
        <taxon>Nephilidae</taxon>
        <taxon>Trichonephila</taxon>
    </lineage>
</organism>
<gene>
    <name evidence="2" type="ORF">TNCV_3684231</name>
</gene>
<reference evidence="2" key="1">
    <citation type="submission" date="2020-08" db="EMBL/GenBank/DDBJ databases">
        <title>Multicomponent nature underlies the extraordinary mechanical properties of spider dragline silk.</title>
        <authorList>
            <person name="Kono N."/>
            <person name="Nakamura H."/>
            <person name="Mori M."/>
            <person name="Yoshida Y."/>
            <person name="Ohtoshi R."/>
            <person name="Malay A.D."/>
            <person name="Moran D.A.P."/>
            <person name="Tomita M."/>
            <person name="Numata K."/>
            <person name="Arakawa K."/>
        </authorList>
    </citation>
    <scope>NUCLEOTIDE SEQUENCE</scope>
</reference>
<keyword evidence="3" id="KW-1185">Reference proteome</keyword>
<dbReference type="EMBL" id="BMAU01021186">
    <property type="protein sequence ID" value="GFX95371.1"/>
    <property type="molecule type" value="Genomic_DNA"/>
</dbReference>
<accession>A0A8X6UWF8</accession>
<sequence>MLRPPKIRLIEKMIRLKVITLVWFGSLENRMPTPHRPRPLTKGRKPSLEMASSKGPRNFEPRSRDEDDTWALTSHYTRPPNSEATLIPSCFSYAEAHYSHRTNHHLRKRTVFEHRPIPTMTMWTMWSEVIRHLYSGNAFVVFGGDEARYFTGSVRTKEIKVRY</sequence>
<dbReference type="AlphaFoldDB" id="A0A8X6UWF8"/>
<evidence type="ECO:0000313" key="2">
    <source>
        <dbReference type="EMBL" id="GFX95371.1"/>
    </source>
</evidence>
<evidence type="ECO:0000256" key="1">
    <source>
        <dbReference type="SAM" id="MobiDB-lite"/>
    </source>
</evidence>
<evidence type="ECO:0000313" key="3">
    <source>
        <dbReference type="Proteomes" id="UP000887159"/>
    </source>
</evidence>
<protein>
    <submittedName>
        <fullName evidence="2">Uncharacterized protein</fullName>
    </submittedName>
</protein>
<proteinExistence type="predicted"/>
<name>A0A8X6UWF8_TRICX</name>
<feature type="compositionally biased region" description="Basic residues" evidence="1">
    <location>
        <begin position="33"/>
        <end position="45"/>
    </location>
</feature>
<feature type="region of interest" description="Disordered" evidence="1">
    <location>
        <begin position="32"/>
        <end position="66"/>
    </location>
</feature>
<dbReference type="Proteomes" id="UP000887159">
    <property type="component" value="Unassembled WGS sequence"/>
</dbReference>